<dbReference type="EMBL" id="CP073115">
    <property type="protein sequence ID" value="UTG70742.1"/>
    <property type="molecule type" value="Genomic_DNA"/>
</dbReference>
<evidence type="ECO:0000313" key="2">
    <source>
        <dbReference type="Proteomes" id="UP001057296"/>
    </source>
</evidence>
<evidence type="ECO:0000313" key="1">
    <source>
        <dbReference type="EMBL" id="UTG70742.1"/>
    </source>
</evidence>
<name>A0A9X9N2L7_NEISU</name>
<organism evidence="1 2">
    <name type="scientific">Neisseria subflava</name>
    <dbReference type="NCBI Taxonomy" id="28449"/>
    <lineage>
        <taxon>Bacteria</taxon>
        <taxon>Pseudomonadati</taxon>
        <taxon>Pseudomonadota</taxon>
        <taxon>Betaproteobacteria</taxon>
        <taxon>Neisseriales</taxon>
        <taxon>Neisseriaceae</taxon>
        <taxon>Neisseria</taxon>
    </lineage>
</organism>
<proteinExistence type="predicted"/>
<reference evidence="1" key="1">
    <citation type="submission" date="2021-04" db="EMBL/GenBank/DDBJ databases">
        <title>Characterizing Neisseria spp. as novel respiratory pathobionts in bronchiectasis.</title>
        <authorList>
            <person name="Li L."/>
            <person name="Mac Aogain M."/>
            <person name="Xu T."/>
            <person name="Jaggi T.K."/>
            <person name="Chan L.Y."/>
            <person name="Keir H.R."/>
            <person name="Dicker A.J."/>
            <person name="Qu J."/>
            <person name="Liu Y."/>
            <person name="Chen H.S."/>
            <person name="Koh M.S."/>
            <person name="Ong T.H."/>
            <person name="Lim A.Y.H."/>
            <person name="Abisheganaden J."/>
            <person name="Low T.B."/>
            <person name="Oliver B.G."/>
            <person name="Tan N.S."/>
            <person name="Fang M."/>
            <person name="Chalmers J.D."/>
            <person name="Chotirmall S.H."/>
        </authorList>
    </citation>
    <scope>NUCLEOTIDE SEQUENCE</scope>
    <source>
        <strain evidence="1">TT0077</strain>
    </source>
</reference>
<sequence length="172" mass="20484">MLEKLKIRFNGKQKELFEILKSPSFFRGNFNLQEYFVIYDRSEAQDLYETQDPDYTIYSSYPDLLGERTTLTYLFEGISATEEQQFAPFWNNYENKLWNLILQLQQENQDFFPEPFIDFVYNDFLTFAAYGIFSKIKDDFIEKQIEVYKNGGFPCGWKGEFPDGVMVVYSPE</sequence>
<dbReference type="AlphaFoldDB" id="A0A9X9N2L7"/>
<dbReference type="Proteomes" id="UP001057296">
    <property type="component" value="Chromosome"/>
</dbReference>
<gene>
    <name evidence="1" type="ORF">KCG54_05485</name>
</gene>
<protein>
    <submittedName>
        <fullName evidence="1">Uncharacterized protein</fullName>
    </submittedName>
</protein>
<dbReference type="RefSeq" id="WP_254324895.1">
    <property type="nucleotide sequence ID" value="NZ_CP073115.1"/>
</dbReference>
<accession>A0A9X9N2L7</accession>